<feature type="chain" id="PRO_5046430071" description="ATP-binding protein" evidence="1">
    <location>
        <begin position="28"/>
        <end position="104"/>
    </location>
</feature>
<evidence type="ECO:0000256" key="1">
    <source>
        <dbReference type="SAM" id="SignalP"/>
    </source>
</evidence>
<organism evidence="2 3">
    <name type="scientific">Streptantibioticus ferralitis</name>
    <dbReference type="NCBI Taxonomy" id="236510"/>
    <lineage>
        <taxon>Bacteria</taxon>
        <taxon>Bacillati</taxon>
        <taxon>Actinomycetota</taxon>
        <taxon>Actinomycetes</taxon>
        <taxon>Kitasatosporales</taxon>
        <taxon>Streptomycetaceae</taxon>
        <taxon>Streptantibioticus</taxon>
    </lineage>
</organism>
<dbReference type="EMBL" id="JARHTQ010000012">
    <property type="protein sequence ID" value="MDF2257847.1"/>
    <property type="molecule type" value="Genomic_DNA"/>
</dbReference>
<dbReference type="Proteomes" id="UP001220022">
    <property type="component" value="Unassembled WGS sequence"/>
</dbReference>
<proteinExistence type="predicted"/>
<evidence type="ECO:0008006" key="4">
    <source>
        <dbReference type="Google" id="ProtNLM"/>
    </source>
</evidence>
<protein>
    <recommendedName>
        <fullName evidence="4">ATP-binding protein</fullName>
    </recommendedName>
</protein>
<reference evidence="2 3" key="1">
    <citation type="submission" date="2023-03" db="EMBL/GenBank/DDBJ databases">
        <title>Draft genome sequence of type strain Streptomyces ferralitis JCM 14344.</title>
        <authorList>
            <person name="Klaysubun C."/>
            <person name="Duangmal K."/>
        </authorList>
    </citation>
    <scope>NUCLEOTIDE SEQUENCE [LARGE SCALE GENOMIC DNA]</scope>
    <source>
        <strain evidence="2 3">JCM 14344</strain>
    </source>
</reference>
<sequence length="104" mass="9625">MKNGTIRTLGAAALGVAFAAAAGSANAAETAAPAALPVANPATAVDGLTGKLPVQQTANLLPGAGTAAQTAQDTLKSLASPNGNGLLGGLPISSVTGALGAAGH</sequence>
<keyword evidence="1" id="KW-0732">Signal</keyword>
<comment type="caution">
    <text evidence="2">The sequence shown here is derived from an EMBL/GenBank/DDBJ whole genome shotgun (WGS) entry which is preliminary data.</text>
</comment>
<name>A0ABT5Z1Y3_9ACTN</name>
<feature type="signal peptide" evidence="1">
    <location>
        <begin position="1"/>
        <end position="27"/>
    </location>
</feature>
<evidence type="ECO:0000313" key="3">
    <source>
        <dbReference type="Proteomes" id="UP001220022"/>
    </source>
</evidence>
<gene>
    <name evidence="2" type="ORF">P2L57_19650</name>
</gene>
<dbReference type="RefSeq" id="WP_275816280.1">
    <property type="nucleotide sequence ID" value="NZ_BAAANM010000002.1"/>
</dbReference>
<evidence type="ECO:0000313" key="2">
    <source>
        <dbReference type="EMBL" id="MDF2257847.1"/>
    </source>
</evidence>
<accession>A0ABT5Z1Y3</accession>
<keyword evidence="3" id="KW-1185">Reference proteome</keyword>